<sequence>AVIRYGREVLFHGNQSTGDNFHGVPNIDHSEHFVRKYIIGWLHWLCNNGGFEYFRFDFARG</sequence>
<protein>
    <recommendedName>
        <fullName evidence="2">1,4-alpha-D-glucan glucanohydrolase</fullName>
    </recommendedName>
</protein>
<accession>A0AAV0HAY0</accession>
<dbReference type="PANTHER" id="PTHR43447">
    <property type="entry name" value="ALPHA-AMYLASE"/>
    <property type="match status" value="1"/>
</dbReference>
<name>A0AAV0HAY0_9ROSI</name>
<gene>
    <name evidence="3" type="ORF">LITE_LOCUS3537</name>
</gene>
<reference evidence="3" key="1">
    <citation type="submission" date="2022-08" db="EMBL/GenBank/DDBJ databases">
        <authorList>
            <person name="Gutierrez-Valencia J."/>
        </authorList>
    </citation>
    <scope>NUCLEOTIDE SEQUENCE</scope>
</reference>
<dbReference type="EMBL" id="CAMGYJ010000002">
    <property type="protein sequence ID" value="CAI0382362.1"/>
    <property type="molecule type" value="Genomic_DNA"/>
</dbReference>
<dbReference type="SUPFAM" id="SSF51445">
    <property type="entry name" value="(Trans)glycosidases"/>
    <property type="match status" value="1"/>
</dbReference>
<dbReference type="AlphaFoldDB" id="A0AAV0HAY0"/>
<proteinExistence type="inferred from homology"/>
<dbReference type="Proteomes" id="UP001154282">
    <property type="component" value="Unassembled WGS sequence"/>
</dbReference>
<evidence type="ECO:0000313" key="3">
    <source>
        <dbReference type="EMBL" id="CAI0382362.1"/>
    </source>
</evidence>
<dbReference type="InterPro" id="IPR017853">
    <property type="entry name" value="GH"/>
</dbReference>
<keyword evidence="4" id="KW-1185">Reference proteome</keyword>
<evidence type="ECO:0000313" key="4">
    <source>
        <dbReference type="Proteomes" id="UP001154282"/>
    </source>
</evidence>
<evidence type="ECO:0000256" key="1">
    <source>
        <dbReference type="ARBA" id="ARBA00008061"/>
    </source>
</evidence>
<feature type="non-terminal residue" evidence="3">
    <location>
        <position position="1"/>
    </location>
</feature>
<comment type="caution">
    <text evidence="3">The sequence shown here is derived from an EMBL/GenBank/DDBJ whole genome shotgun (WGS) entry which is preliminary data.</text>
</comment>
<organism evidence="3 4">
    <name type="scientific">Linum tenue</name>
    <dbReference type="NCBI Taxonomy" id="586396"/>
    <lineage>
        <taxon>Eukaryota</taxon>
        <taxon>Viridiplantae</taxon>
        <taxon>Streptophyta</taxon>
        <taxon>Embryophyta</taxon>
        <taxon>Tracheophyta</taxon>
        <taxon>Spermatophyta</taxon>
        <taxon>Magnoliopsida</taxon>
        <taxon>eudicotyledons</taxon>
        <taxon>Gunneridae</taxon>
        <taxon>Pentapetalae</taxon>
        <taxon>rosids</taxon>
        <taxon>fabids</taxon>
        <taxon>Malpighiales</taxon>
        <taxon>Linaceae</taxon>
        <taxon>Linum</taxon>
    </lineage>
</organism>
<comment type="similarity">
    <text evidence="1">Belongs to the glycosyl hydrolase 13 family.</text>
</comment>
<evidence type="ECO:0000256" key="2">
    <source>
        <dbReference type="ARBA" id="ARBA00030238"/>
    </source>
</evidence>
<dbReference type="Gene3D" id="3.20.20.80">
    <property type="entry name" value="Glycosidases"/>
    <property type="match status" value="1"/>
</dbReference>